<feature type="transmembrane region" description="Helical" evidence="10">
    <location>
        <begin position="279"/>
        <end position="298"/>
    </location>
</feature>
<keyword evidence="8" id="KW-0868">Chloride</keyword>
<evidence type="ECO:0000256" key="1">
    <source>
        <dbReference type="ARBA" id="ARBA00004141"/>
    </source>
</evidence>
<dbReference type="Gene3D" id="1.10.3080.10">
    <property type="entry name" value="Clc chloride channel"/>
    <property type="match status" value="1"/>
</dbReference>
<keyword evidence="2" id="KW-0813">Transport</keyword>
<keyword evidence="9" id="KW-0407">Ion channel</keyword>
<keyword evidence="4 10" id="KW-1133">Transmembrane helix</keyword>
<dbReference type="EMBL" id="JBFYGN010000029">
    <property type="protein sequence ID" value="MEX8194934.1"/>
    <property type="molecule type" value="Genomic_DNA"/>
</dbReference>
<feature type="transmembrane region" description="Helical" evidence="10">
    <location>
        <begin position="148"/>
        <end position="166"/>
    </location>
</feature>
<evidence type="ECO:0000313" key="12">
    <source>
        <dbReference type="Proteomes" id="UP001561046"/>
    </source>
</evidence>
<feature type="transmembrane region" description="Helical" evidence="10">
    <location>
        <begin position="318"/>
        <end position="339"/>
    </location>
</feature>
<dbReference type="Proteomes" id="UP001561046">
    <property type="component" value="Unassembled WGS sequence"/>
</dbReference>
<keyword evidence="6 10" id="KW-0472">Membrane</keyword>
<dbReference type="InterPro" id="IPR001807">
    <property type="entry name" value="ClC"/>
</dbReference>
<proteinExistence type="predicted"/>
<keyword evidence="7" id="KW-0869">Chloride channel</keyword>
<evidence type="ECO:0000256" key="8">
    <source>
        <dbReference type="ARBA" id="ARBA00023214"/>
    </source>
</evidence>
<dbReference type="SUPFAM" id="SSF81340">
    <property type="entry name" value="Clc chloride channel"/>
    <property type="match status" value="1"/>
</dbReference>
<protein>
    <submittedName>
        <fullName evidence="11">Chloride channel protein</fullName>
    </submittedName>
</protein>
<organism evidence="11 12">
    <name type="scientific">Comamonas guangdongensis</name>
    <dbReference type="NCBI Taxonomy" id="510515"/>
    <lineage>
        <taxon>Bacteria</taxon>
        <taxon>Pseudomonadati</taxon>
        <taxon>Pseudomonadota</taxon>
        <taxon>Betaproteobacteria</taxon>
        <taxon>Burkholderiales</taxon>
        <taxon>Comamonadaceae</taxon>
        <taxon>Comamonas</taxon>
    </lineage>
</organism>
<sequence>MMALHWRKALRILRAGFAKLDPPWRDLVVAAVVGTASAIAVSGFKLVLFTLETLFVGAHQGHLVVAARSLPPELRAIAPAAGALTAGILLWIAARGHSPAPTSKAKSGDYIEAVAIGNGHLDLRGGLLKVAASMLVVSTGGAVGREGAMVLLAAMLASTLGRLLGHTSDLRLVVSCGAAAGLAAAYHAPLAGAVFVAEILLGSLALAQLGPVVVAAVAAFGISIALGENAVLFSVPAIGMPDAPQVMLLLALSLLGGVCGAALMRWLRTARSLFERSKLSQPLAFALGGLVVGVLSLWRPEVWGNGYSSIQQQLTTPAEGAIIALVLLLKLIAIGASTGSGAPGGVFTPTLFTGAAGGALAASAMAGLSLSTAPEPVYAVVGMAVLLAATTHAPVMSALMIFEMTGQYTLLPLLLPACVLATLVSRQLAPLSIYGLKGPGELGQPAPKAEGPPSA</sequence>
<feature type="transmembrane region" description="Helical" evidence="10">
    <location>
        <begin position="409"/>
        <end position="429"/>
    </location>
</feature>
<reference evidence="11 12" key="1">
    <citation type="journal article" date="2013" name="Int. J. Syst. Evol. Microbiol.">
        <title>Comamonas guangdongensis sp. nov., isolated from subterranean forest sediment, and emended description of the genus Comamonas.</title>
        <authorList>
            <person name="Zhang J."/>
            <person name="Wang Y."/>
            <person name="Zhou S."/>
            <person name="Wu C."/>
            <person name="He J."/>
            <person name="Li F."/>
        </authorList>
    </citation>
    <scope>NUCLEOTIDE SEQUENCE [LARGE SCALE GENOMIC DNA]</scope>
    <source>
        <strain evidence="11 12">CCTCC AB2011133</strain>
    </source>
</reference>
<accession>A0ABV4A1J2</accession>
<feature type="transmembrane region" description="Helical" evidence="10">
    <location>
        <begin position="204"/>
        <end position="226"/>
    </location>
</feature>
<feature type="transmembrane region" description="Helical" evidence="10">
    <location>
        <begin position="246"/>
        <end position="267"/>
    </location>
</feature>
<dbReference type="Pfam" id="PF00654">
    <property type="entry name" value="Voltage_CLC"/>
    <property type="match status" value="1"/>
</dbReference>
<dbReference type="PANTHER" id="PTHR43427">
    <property type="entry name" value="CHLORIDE CHANNEL PROTEIN CLC-E"/>
    <property type="match status" value="1"/>
</dbReference>
<dbReference type="PRINTS" id="PR00762">
    <property type="entry name" value="CLCHANNEL"/>
</dbReference>
<evidence type="ECO:0000256" key="4">
    <source>
        <dbReference type="ARBA" id="ARBA00022989"/>
    </source>
</evidence>
<keyword evidence="5" id="KW-0406">Ion transport</keyword>
<name>A0ABV4A1J2_9BURK</name>
<evidence type="ECO:0000256" key="10">
    <source>
        <dbReference type="SAM" id="Phobius"/>
    </source>
</evidence>
<evidence type="ECO:0000256" key="9">
    <source>
        <dbReference type="ARBA" id="ARBA00023303"/>
    </source>
</evidence>
<keyword evidence="3 10" id="KW-0812">Transmembrane</keyword>
<feature type="transmembrane region" description="Helical" evidence="10">
    <location>
        <begin position="351"/>
        <end position="371"/>
    </location>
</feature>
<dbReference type="InterPro" id="IPR014743">
    <property type="entry name" value="Cl-channel_core"/>
</dbReference>
<evidence type="ECO:0000256" key="3">
    <source>
        <dbReference type="ARBA" id="ARBA00022692"/>
    </source>
</evidence>
<gene>
    <name evidence="11" type="ORF">AB6724_19045</name>
</gene>
<comment type="subcellular location">
    <subcellularLocation>
        <location evidence="1">Membrane</location>
        <topology evidence="1">Multi-pass membrane protein</topology>
    </subcellularLocation>
</comment>
<feature type="transmembrane region" description="Helical" evidence="10">
    <location>
        <begin position="27"/>
        <end position="56"/>
    </location>
</feature>
<evidence type="ECO:0000256" key="7">
    <source>
        <dbReference type="ARBA" id="ARBA00023173"/>
    </source>
</evidence>
<comment type="caution">
    <text evidence="11">The sequence shown here is derived from an EMBL/GenBank/DDBJ whole genome shotgun (WGS) entry which is preliminary data.</text>
</comment>
<evidence type="ECO:0000256" key="5">
    <source>
        <dbReference type="ARBA" id="ARBA00023065"/>
    </source>
</evidence>
<evidence type="ECO:0000256" key="6">
    <source>
        <dbReference type="ARBA" id="ARBA00023136"/>
    </source>
</evidence>
<evidence type="ECO:0000313" key="11">
    <source>
        <dbReference type="EMBL" id="MEX8194934.1"/>
    </source>
</evidence>
<dbReference type="RefSeq" id="WP_369340110.1">
    <property type="nucleotide sequence ID" value="NZ_JBFYGN010000029.1"/>
</dbReference>
<feature type="transmembrane region" description="Helical" evidence="10">
    <location>
        <begin position="377"/>
        <end position="402"/>
    </location>
</feature>
<keyword evidence="12" id="KW-1185">Reference proteome</keyword>
<dbReference type="InterPro" id="IPR050368">
    <property type="entry name" value="ClC-type_chloride_channel"/>
</dbReference>
<dbReference type="PANTHER" id="PTHR43427:SF6">
    <property type="entry name" value="CHLORIDE CHANNEL PROTEIN CLC-E"/>
    <property type="match status" value="1"/>
</dbReference>
<evidence type="ECO:0000256" key="2">
    <source>
        <dbReference type="ARBA" id="ARBA00022448"/>
    </source>
</evidence>
<dbReference type="CDD" id="cd00400">
    <property type="entry name" value="Voltage_gated_ClC"/>
    <property type="match status" value="1"/>
</dbReference>
<feature type="transmembrane region" description="Helical" evidence="10">
    <location>
        <begin position="172"/>
        <end position="197"/>
    </location>
</feature>